<dbReference type="AlphaFoldDB" id="A0A8S4G879"/>
<dbReference type="GO" id="GO:0009922">
    <property type="term" value="F:fatty acid elongase activity"/>
    <property type="evidence" value="ECO:0007669"/>
    <property type="project" value="UniProtKB-EC"/>
</dbReference>
<organism evidence="11 12">
    <name type="scientific">Plutella xylostella</name>
    <name type="common">Diamondback moth</name>
    <name type="synonym">Plutella maculipennis</name>
    <dbReference type="NCBI Taxonomy" id="51655"/>
    <lineage>
        <taxon>Eukaryota</taxon>
        <taxon>Metazoa</taxon>
        <taxon>Ecdysozoa</taxon>
        <taxon>Arthropoda</taxon>
        <taxon>Hexapoda</taxon>
        <taxon>Insecta</taxon>
        <taxon>Pterygota</taxon>
        <taxon>Neoptera</taxon>
        <taxon>Endopterygota</taxon>
        <taxon>Lepidoptera</taxon>
        <taxon>Glossata</taxon>
        <taxon>Ditrysia</taxon>
        <taxon>Yponomeutoidea</taxon>
        <taxon>Plutellidae</taxon>
        <taxon>Plutella</taxon>
    </lineage>
</organism>
<dbReference type="GO" id="GO:0019367">
    <property type="term" value="P:fatty acid elongation, saturated fatty acid"/>
    <property type="evidence" value="ECO:0007669"/>
    <property type="project" value="TreeGrafter"/>
</dbReference>
<keyword evidence="2 10" id="KW-0444">Lipid biosynthesis</keyword>
<keyword evidence="5 10" id="KW-0276">Fatty acid metabolism</keyword>
<dbReference type="GO" id="GO:0005789">
    <property type="term" value="C:endoplasmic reticulum membrane"/>
    <property type="evidence" value="ECO:0007669"/>
    <property type="project" value="TreeGrafter"/>
</dbReference>
<comment type="catalytic activity">
    <reaction evidence="10">
        <text>a very-long-chain acyl-CoA + malonyl-CoA + H(+) = a very-long-chain 3-oxoacyl-CoA + CO2 + CoA</text>
        <dbReference type="Rhea" id="RHEA:32727"/>
        <dbReference type="ChEBI" id="CHEBI:15378"/>
        <dbReference type="ChEBI" id="CHEBI:16526"/>
        <dbReference type="ChEBI" id="CHEBI:57287"/>
        <dbReference type="ChEBI" id="CHEBI:57384"/>
        <dbReference type="ChEBI" id="CHEBI:90725"/>
        <dbReference type="ChEBI" id="CHEBI:90736"/>
        <dbReference type="EC" id="2.3.1.199"/>
    </reaction>
</comment>
<comment type="similarity">
    <text evidence="10">Belongs to the ELO family.</text>
</comment>
<keyword evidence="3 10" id="KW-0808">Transferase</keyword>
<evidence type="ECO:0000256" key="3">
    <source>
        <dbReference type="ARBA" id="ARBA00022679"/>
    </source>
</evidence>
<evidence type="ECO:0000256" key="8">
    <source>
        <dbReference type="ARBA" id="ARBA00023136"/>
    </source>
</evidence>
<dbReference type="GO" id="GO:0034625">
    <property type="term" value="P:fatty acid elongation, monounsaturated fatty acid"/>
    <property type="evidence" value="ECO:0007669"/>
    <property type="project" value="TreeGrafter"/>
</dbReference>
<keyword evidence="6 10" id="KW-1133">Transmembrane helix</keyword>
<keyword evidence="4 10" id="KW-0812">Transmembrane</keyword>
<dbReference type="InterPro" id="IPR002076">
    <property type="entry name" value="ELO_fam"/>
</dbReference>
<reference evidence="11" key="1">
    <citation type="submission" date="2020-11" db="EMBL/GenBank/DDBJ databases">
        <authorList>
            <person name="Whiteford S."/>
        </authorList>
    </citation>
    <scope>NUCLEOTIDE SEQUENCE</scope>
</reference>
<dbReference type="InterPro" id="IPR030457">
    <property type="entry name" value="ELO_CS"/>
</dbReference>
<evidence type="ECO:0000256" key="6">
    <source>
        <dbReference type="ARBA" id="ARBA00022989"/>
    </source>
</evidence>
<evidence type="ECO:0000256" key="10">
    <source>
        <dbReference type="RuleBase" id="RU361115"/>
    </source>
</evidence>
<dbReference type="PANTHER" id="PTHR11157:SF164">
    <property type="entry name" value="ELONGATION OF VERY LONG CHAIN FATTY ACIDS PROTEIN"/>
    <property type="match status" value="1"/>
</dbReference>
<evidence type="ECO:0000256" key="9">
    <source>
        <dbReference type="ARBA" id="ARBA00023160"/>
    </source>
</evidence>
<dbReference type="Proteomes" id="UP000653454">
    <property type="component" value="Unassembled WGS sequence"/>
</dbReference>
<proteinExistence type="inferred from homology"/>
<dbReference type="EC" id="2.3.1.199" evidence="10"/>
<dbReference type="GO" id="GO:0042761">
    <property type="term" value="P:very long-chain fatty acid biosynthetic process"/>
    <property type="evidence" value="ECO:0007669"/>
    <property type="project" value="TreeGrafter"/>
</dbReference>
<keyword evidence="7 10" id="KW-0443">Lipid metabolism</keyword>
<evidence type="ECO:0000256" key="1">
    <source>
        <dbReference type="ARBA" id="ARBA00004141"/>
    </source>
</evidence>
<feature type="transmembrane region" description="Helical" evidence="10">
    <location>
        <begin position="146"/>
        <end position="164"/>
    </location>
</feature>
<dbReference type="GO" id="GO:0034626">
    <property type="term" value="P:fatty acid elongation, polyunsaturated fatty acid"/>
    <property type="evidence" value="ECO:0007669"/>
    <property type="project" value="TreeGrafter"/>
</dbReference>
<dbReference type="EMBL" id="CAJHNJ030000135">
    <property type="protein sequence ID" value="CAG9136339.1"/>
    <property type="molecule type" value="Genomic_DNA"/>
</dbReference>
<feature type="transmembrane region" description="Helical" evidence="10">
    <location>
        <begin position="238"/>
        <end position="259"/>
    </location>
</feature>
<comment type="subcellular location">
    <subcellularLocation>
        <location evidence="1">Membrane</location>
        <topology evidence="1">Multi-pass membrane protein</topology>
    </subcellularLocation>
</comment>
<evidence type="ECO:0000256" key="4">
    <source>
        <dbReference type="ARBA" id="ARBA00022692"/>
    </source>
</evidence>
<comment type="caution">
    <text evidence="11">The sequence shown here is derived from an EMBL/GenBank/DDBJ whole genome shotgun (WGS) entry which is preliminary data.</text>
</comment>
<evidence type="ECO:0000256" key="2">
    <source>
        <dbReference type="ARBA" id="ARBA00022516"/>
    </source>
</evidence>
<dbReference type="GO" id="GO:0030148">
    <property type="term" value="P:sphingolipid biosynthetic process"/>
    <property type="evidence" value="ECO:0007669"/>
    <property type="project" value="TreeGrafter"/>
</dbReference>
<gene>
    <name evidence="11" type="ORF">PLXY2_LOCUS14584</name>
</gene>
<accession>A0A8S4G879</accession>
<feature type="transmembrane region" description="Helical" evidence="10">
    <location>
        <begin position="72"/>
        <end position="90"/>
    </location>
</feature>
<protein>
    <recommendedName>
        <fullName evidence="10">Elongation of very long chain fatty acids protein</fullName>
        <ecNumber evidence="10">2.3.1.199</ecNumber>
    </recommendedName>
    <alternativeName>
        <fullName evidence="10">Very-long-chain 3-oxoacyl-CoA synthase</fullName>
    </alternativeName>
</protein>
<keyword evidence="12" id="KW-1185">Reference proteome</keyword>
<feature type="transmembrane region" description="Helical" evidence="10">
    <location>
        <begin position="208"/>
        <end position="226"/>
    </location>
</feature>
<dbReference type="PANTHER" id="PTHR11157">
    <property type="entry name" value="FATTY ACID ACYL TRANSFERASE-RELATED"/>
    <property type="match status" value="1"/>
</dbReference>
<evidence type="ECO:0000313" key="11">
    <source>
        <dbReference type="EMBL" id="CAG9136339.1"/>
    </source>
</evidence>
<keyword evidence="8 10" id="KW-0472">Membrane</keyword>
<sequence length="275" mass="32058">MSVILKGAVRLYYYLNEEIADPRTQDWFLMRTPWPGLAVLLLYLAVVFKWLPAHMSRRPAYDLKTPIAVYNAIQIIGCGYLVYQSMALGWMRHYKMVCQPVDDGPYAVEFAWKVCYGYFAIKMVDLLDTVFFVLRKKQNQVTFLHVYHHFGMVALAWGIVKWVPGGHMTLLIPVNSLVHMVMYGYYLLSVWDDSYKSSLWWKKHVTQIQITQFVVMLVHMMTLALATDCNYPKQPAYIIIPQNLFIVALFLDFYVRAYVLQPKQAKETNGVSKKE</sequence>
<feature type="transmembrane region" description="Helical" evidence="10">
    <location>
        <begin position="170"/>
        <end position="188"/>
    </location>
</feature>
<feature type="transmembrane region" description="Helical" evidence="10">
    <location>
        <begin position="34"/>
        <end position="51"/>
    </location>
</feature>
<dbReference type="Pfam" id="PF01151">
    <property type="entry name" value="ELO"/>
    <property type="match status" value="1"/>
</dbReference>
<dbReference type="PROSITE" id="PS01188">
    <property type="entry name" value="ELO"/>
    <property type="match status" value="1"/>
</dbReference>
<evidence type="ECO:0000256" key="7">
    <source>
        <dbReference type="ARBA" id="ARBA00023098"/>
    </source>
</evidence>
<evidence type="ECO:0000256" key="5">
    <source>
        <dbReference type="ARBA" id="ARBA00022832"/>
    </source>
</evidence>
<name>A0A8S4G879_PLUXY</name>
<keyword evidence="9 10" id="KW-0275">Fatty acid biosynthesis</keyword>
<evidence type="ECO:0000313" key="12">
    <source>
        <dbReference type="Proteomes" id="UP000653454"/>
    </source>
</evidence>